<evidence type="ECO:0008006" key="3">
    <source>
        <dbReference type="Google" id="ProtNLM"/>
    </source>
</evidence>
<name>A0A5B9QFR5_9BACT</name>
<accession>A0A5B9QFR5</accession>
<proteinExistence type="predicted"/>
<dbReference type="KEGG" id="bgok:Pr1d_50200"/>
<protein>
    <recommendedName>
        <fullName evidence="3">Calcineurin-like phosphoesterase domain-containing protein</fullName>
    </recommendedName>
</protein>
<dbReference type="SUPFAM" id="SSF56300">
    <property type="entry name" value="Metallo-dependent phosphatases"/>
    <property type="match status" value="1"/>
</dbReference>
<reference evidence="1 2" key="1">
    <citation type="submission" date="2019-08" db="EMBL/GenBank/DDBJ databases">
        <title>Deep-cultivation of Planctomycetes and their phenomic and genomic characterization uncovers novel biology.</title>
        <authorList>
            <person name="Wiegand S."/>
            <person name="Jogler M."/>
            <person name="Boedeker C."/>
            <person name="Pinto D."/>
            <person name="Vollmers J."/>
            <person name="Rivas-Marin E."/>
            <person name="Kohn T."/>
            <person name="Peeters S.H."/>
            <person name="Heuer A."/>
            <person name="Rast P."/>
            <person name="Oberbeckmann S."/>
            <person name="Bunk B."/>
            <person name="Jeske O."/>
            <person name="Meyerdierks A."/>
            <person name="Storesund J.E."/>
            <person name="Kallscheuer N."/>
            <person name="Luecker S."/>
            <person name="Lage O.M."/>
            <person name="Pohl T."/>
            <person name="Merkel B.J."/>
            <person name="Hornburger P."/>
            <person name="Mueller R.-W."/>
            <person name="Bruemmer F."/>
            <person name="Labrenz M."/>
            <person name="Spormann A.M."/>
            <person name="Op den Camp H."/>
            <person name="Overmann J."/>
            <person name="Amann R."/>
            <person name="Jetten M.S.M."/>
            <person name="Mascher T."/>
            <person name="Medema M.H."/>
            <person name="Devos D.P."/>
            <person name="Kaster A.-K."/>
            <person name="Ovreas L."/>
            <person name="Rohde M."/>
            <person name="Galperin M.Y."/>
            <person name="Jogler C."/>
        </authorList>
    </citation>
    <scope>NUCLEOTIDE SEQUENCE [LARGE SCALE GENOMIC DNA]</scope>
    <source>
        <strain evidence="1 2">Pr1d</strain>
    </source>
</reference>
<dbReference type="OrthoDB" id="5482554at2"/>
<dbReference type="Proteomes" id="UP000323917">
    <property type="component" value="Chromosome"/>
</dbReference>
<keyword evidence="2" id="KW-1185">Reference proteome</keyword>
<dbReference type="AlphaFoldDB" id="A0A5B9QFR5"/>
<dbReference type="InterPro" id="IPR029052">
    <property type="entry name" value="Metallo-depent_PP-like"/>
</dbReference>
<dbReference type="RefSeq" id="WP_148075872.1">
    <property type="nucleotide sequence ID" value="NZ_CP042913.1"/>
</dbReference>
<dbReference type="EMBL" id="CP042913">
    <property type="protein sequence ID" value="QEG37674.1"/>
    <property type="molecule type" value="Genomic_DNA"/>
</dbReference>
<organism evidence="1 2">
    <name type="scientific">Bythopirellula goksoeyrii</name>
    <dbReference type="NCBI Taxonomy" id="1400387"/>
    <lineage>
        <taxon>Bacteria</taxon>
        <taxon>Pseudomonadati</taxon>
        <taxon>Planctomycetota</taxon>
        <taxon>Planctomycetia</taxon>
        <taxon>Pirellulales</taxon>
        <taxon>Lacipirellulaceae</taxon>
        <taxon>Bythopirellula</taxon>
    </lineage>
</organism>
<evidence type="ECO:0000313" key="2">
    <source>
        <dbReference type="Proteomes" id="UP000323917"/>
    </source>
</evidence>
<sequence length="497" mass="56276">MLVIISDLHLTDGTSGTTISAGAFRLLADRLSDLALSASQRRDGHYKPIQQIDLVLLGDVLDVIRSTQWLNRPARPWDDSKSPQLFEMVSKITGDIIRQNADSLRVFRQLAEEGVRVPCSLANGRPAAGESLQVPVRIHYMVGNHDWPYHLSGQDYNQLRRAIASHMGLATYADAPFPHEVWESNELVQVMRRHKVFARHGDIYDPFNFEGDRDTSSLGDVIVLELLNRFGKQVEQQLGNDLPETALMGLREIDNIRPLLLVPVWIDGLLERSCPQPAYRKEVKRIWDTLADEFLEHPFVRQRDTWSPVDIVDKLEKALKFSRRLSMNWASWIAQVVSELSGSNSASYYSHALAEQDFRNRRARHIVYGHTHAAEVVPLDASSADGYVLHQTYFNAGTWRRVYSQTQFAPREHEFMAADTMSYLAFFQDDERSGRPYETWSGSLGIHPQAPNMLRFDPGPEPIANSEPISTPRVPIRAPHFAVPLAPSAIERIRAAG</sequence>
<evidence type="ECO:0000313" key="1">
    <source>
        <dbReference type="EMBL" id="QEG37674.1"/>
    </source>
</evidence>
<gene>
    <name evidence="1" type="ORF">Pr1d_50200</name>
</gene>